<accession>A0ABR3G5Z5</accession>
<proteinExistence type="predicted"/>
<protein>
    <submittedName>
        <fullName evidence="1">Uncharacterized protein</fullName>
    </submittedName>
</protein>
<comment type="caution">
    <text evidence="1">The sequence shown here is derived from an EMBL/GenBank/DDBJ whole genome shotgun (WGS) entry which is preliminary data.</text>
</comment>
<dbReference type="EMBL" id="JBBBZM010000258">
    <property type="protein sequence ID" value="KAL0631372.1"/>
    <property type="molecule type" value="Genomic_DNA"/>
</dbReference>
<reference evidence="1 2" key="1">
    <citation type="submission" date="2024-02" db="EMBL/GenBank/DDBJ databases">
        <title>Discinaceae phylogenomics.</title>
        <authorList>
            <person name="Dirks A.C."/>
            <person name="James T.Y."/>
        </authorList>
    </citation>
    <scope>NUCLEOTIDE SEQUENCE [LARGE SCALE GENOMIC DNA]</scope>
    <source>
        <strain evidence="1 2">ACD0624</strain>
    </source>
</reference>
<evidence type="ECO:0000313" key="1">
    <source>
        <dbReference type="EMBL" id="KAL0631372.1"/>
    </source>
</evidence>
<sequence length="277" mass="30664">MSGAGEYVEKLLRDMEGLVCKGGLAADGSSDFAAFCTLRGVSGEAWRMDLIAQEQDHLDQLSSEVGSPGIEDLRLLDRPQDLRSLPNFDSEIVGVVSPQPLDISSDEVAPNEVLCTGPEDAMADRESYRDFLSLPVQRVGHTAEPATTEDDPWGPDLLMGDNDDQADRMELDGPIDLYGEEICVMHHTSDEIQNLEVSSDQESINSKAEEFSSEEEESFTYGHIKFKMTIQEIAPVAIHDLKLSPDYPELPAQMLRHWWSASQTSPPAGTIVQRRNR</sequence>
<dbReference type="Proteomes" id="UP001447188">
    <property type="component" value="Unassembled WGS sequence"/>
</dbReference>
<keyword evidence="2" id="KW-1185">Reference proteome</keyword>
<organism evidence="1 2">
    <name type="scientific">Discina gigas</name>
    <dbReference type="NCBI Taxonomy" id="1032678"/>
    <lineage>
        <taxon>Eukaryota</taxon>
        <taxon>Fungi</taxon>
        <taxon>Dikarya</taxon>
        <taxon>Ascomycota</taxon>
        <taxon>Pezizomycotina</taxon>
        <taxon>Pezizomycetes</taxon>
        <taxon>Pezizales</taxon>
        <taxon>Discinaceae</taxon>
        <taxon>Discina</taxon>
    </lineage>
</organism>
<name>A0ABR3G5Z5_9PEZI</name>
<gene>
    <name evidence="1" type="ORF">Q9L58_009761</name>
</gene>
<evidence type="ECO:0000313" key="2">
    <source>
        <dbReference type="Proteomes" id="UP001447188"/>
    </source>
</evidence>